<feature type="binding site" evidence="11">
    <location>
        <position position="86"/>
    </location>
    <ligand>
        <name>FMN</name>
        <dbReference type="ChEBI" id="CHEBI:58210"/>
    </ligand>
</feature>
<comment type="similarity">
    <text evidence="4 11">Belongs to the dihydroorotate dehydrogenase family. Type 2 subfamily.</text>
</comment>
<dbReference type="InterPro" id="IPR013785">
    <property type="entry name" value="Aldolase_TIM"/>
</dbReference>
<feature type="binding site" evidence="11">
    <location>
        <begin position="237"/>
        <end position="238"/>
    </location>
    <ligand>
        <name>substrate</name>
    </ligand>
</feature>
<organism evidence="13 14">
    <name type="scientific">Lentzea rhizosphaerae</name>
    <dbReference type="NCBI Taxonomy" id="2041025"/>
    <lineage>
        <taxon>Bacteria</taxon>
        <taxon>Bacillati</taxon>
        <taxon>Actinomycetota</taxon>
        <taxon>Actinomycetes</taxon>
        <taxon>Pseudonocardiales</taxon>
        <taxon>Pseudonocardiaceae</taxon>
        <taxon>Lentzea</taxon>
    </lineage>
</organism>
<dbReference type="InterPro" id="IPR012135">
    <property type="entry name" value="Dihydroorotate_DH_1_2"/>
</dbReference>
<comment type="pathway">
    <text evidence="3 11">Pyrimidine metabolism; UMP biosynthesis via de novo pathway; orotate from (S)-dihydroorotate (quinone route): step 1/1.</text>
</comment>
<feature type="binding site" evidence="11">
    <location>
        <begin position="111"/>
        <end position="115"/>
    </location>
    <ligand>
        <name>substrate</name>
    </ligand>
</feature>
<evidence type="ECO:0000256" key="10">
    <source>
        <dbReference type="ARBA" id="ARBA00048639"/>
    </source>
</evidence>
<keyword evidence="6 11" id="KW-0288">FMN</keyword>
<dbReference type="Proteomes" id="UP001595690">
    <property type="component" value="Unassembled WGS sequence"/>
</dbReference>
<proteinExistence type="inferred from homology"/>
<feature type="binding site" evidence="11">
    <location>
        <position position="66"/>
    </location>
    <ligand>
        <name>substrate</name>
    </ligand>
</feature>
<dbReference type="SUPFAM" id="SSF51395">
    <property type="entry name" value="FMN-linked oxidoreductases"/>
    <property type="match status" value="1"/>
</dbReference>
<reference evidence="14" key="1">
    <citation type="journal article" date="2019" name="Int. J. Syst. Evol. Microbiol.">
        <title>The Global Catalogue of Microorganisms (GCM) 10K type strain sequencing project: providing services to taxonomists for standard genome sequencing and annotation.</title>
        <authorList>
            <consortium name="The Broad Institute Genomics Platform"/>
            <consortium name="The Broad Institute Genome Sequencing Center for Infectious Disease"/>
            <person name="Wu L."/>
            <person name="Ma J."/>
        </authorList>
    </citation>
    <scope>NUCLEOTIDE SEQUENCE [LARGE SCALE GENOMIC DNA]</scope>
    <source>
        <strain evidence="14">CGMCC 4.7405</strain>
    </source>
</reference>
<dbReference type="InterPro" id="IPR050074">
    <property type="entry name" value="DHO_dehydrogenase"/>
</dbReference>
<dbReference type="GO" id="GO:0106430">
    <property type="term" value="F:dihydroorotate dehydrogenase (quinone) activity"/>
    <property type="evidence" value="ECO:0007669"/>
    <property type="project" value="UniProtKB-EC"/>
</dbReference>
<dbReference type="PROSITE" id="PS00911">
    <property type="entry name" value="DHODEHASE_1"/>
    <property type="match status" value="1"/>
</dbReference>
<dbReference type="HAMAP" id="MF_00225">
    <property type="entry name" value="DHO_dh_type2"/>
    <property type="match status" value="1"/>
</dbReference>
<keyword evidence="7 11" id="KW-0665">Pyrimidine biosynthesis</keyword>
<feature type="binding site" evidence="11">
    <location>
        <begin position="306"/>
        <end position="307"/>
    </location>
    <ligand>
        <name>FMN</name>
        <dbReference type="ChEBI" id="CHEBI:58210"/>
    </ligand>
</feature>
<dbReference type="RefSeq" id="WP_382373939.1">
    <property type="nucleotide sequence ID" value="NZ_JBHRZI010000015.1"/>
</dbReference>
<feature type="binding site" evidence="11">
    <location>
        <position position="208"/>
    </location>
    <ligand>
        <name>FMN</name>
        <dbReference type="ChEBI" id="CHEBI:58210"/>
    </ligand>
</feature>
<dbReference type="PIRSF" id="PIRSF000164">
    <property type="entry name" value="DHO_oxidase"/>
    <property type="match status" value="1"/>
</dbReference>
<dbReference type="EMBL" id="JBHRZI010000015">
    <property type="protein sequence ID" value="MFC3893416.1"/>
    <property type="molecule type" value="Genomic_DNA"/>
</dbReference>
<dbReference type="InterPro" id="IPR005720">
    <property type="entry name" value="Dihydroorotate_DH_cat"/>
</dbReference>
<evidence type="ECO:0000256" key="1">
    <source>
        <dbReference type="ARBA" id="ARBA00003125"/>
    </source>
</evidence>
<protein>
    <recommendedName>
        <fullName evidence="11">Dihydroorotate dehydrogenase (quinone)</fullName>
        <ecNumber evidence="11">1.3.5.2</ecNumber>
    </recommendedName>
    <alternativeName>
        <fullName evidence="11">DHOdehase</fullName>
        <shortName evidence="11">DHOD</shortName>
        <shortName evidence="11">DHODase</shortName>
    </alternativeName>
    <alternativeName>
        <fullName evidence="11">Dihydroorotate oxidase</fullName>
    </alternativeName>
</protein>
<feature type="binding site" evidence="11">
    <location>
        <begin position="62"/>
        <end position="66"/>
    </location>
    <ligand>
        <name>FMN</name>
        <dbReference type="ChEBI" id="CHEBI:58210"/>
    </ligand>
</feature>
<comment type="catalytic activity">
    <reaction evidence="10 11">
        <text>(S)-dihydroorotate + a quinone = orotate + a quinol</text>
        <dbReference type="Rhea" id="RHEA:30187"/>
        <dbReference type="ChEBI" id="CHEBI:24646"/>
        <dbReference type="ChEBI" id="CHEBI:30839"/>
        <dbReference type="ChEBI" id="CHEBI:30864"/>
        <dbReference type="ChEBI" id="CHEBI:132124"/>
        <dbReference type="EC" id="1.3.5.2"/>
    </reaction>
</comment>
<feature type="domain" description="Dihydroorotate dehydrogenase catalytic" evidence="12">
    <location>
        <begin position="48"/>
        <end position="326"/>
    </location>
</feature>
<feature type="binding site" evidence="11">
    <location>
        <position position="177"/>
    </location>
    <ligand>
        <name>substrate</name>
    </ligand>
</feature>
<evidence type="ECO:0000256" key="9">
    <source>
        <dbReference type="ARBA" id="ARBA00023136"/>
    </source>
</evidence>
<feature type="binding site" evidence="11">
    <location>
        <position position="172"/>
    </location>
    <ligand>
        <name>substrate</name>
    </ligand>
</feature>
<dbReference type="CDD" id="cd04738">
    <property type="entry name" value="DHOD_2_like"/>
    <property type="match status" value="1"/>
</dbReference>
<dbReference type="InterPro" id="IPR001295">
    <property type="entry name" value="Dihydroorotate_DH_CS"/>
</dbReference>
<evidence type="ECO:0000256" key="2">
    <source>
        <dbReference type="ARBA" id="ARBA00004370"/>
    </source>
</evidence>
<evidence type="ECO:0000313" key="13">
    <source>
        <dbReference type="EMBL" id="MFC3893416.1"/>
    </source>
</evidence>
<dbReference type="InterPro" id="IPR005719">
    <property type="entry name" value="Dihydroorotate_DH_2"/>
</dbReference>
<name>A0ABV8BVT2_9PSEU</name>
<evidence type="ECO:0000256" key="4">
    <source>
        <dbReference type="ARBA" id="ARBA00005359"/>
    </source>
</evidence>
<comment type="function">
    <text evidence="1 11">Catalyzes the conversion of dihydroorotate to orotate with quinone as electron acceptor.</text>
</comment>
<feature type="active site" description="Nucleophile" evidence="11">
    <location>
        <position position="175"/>
    </location>
</feature>
<dbReference type="PROSITE" id="PS00912">
    <property type="entry name" value="DHODEHASE_2"/>
    <property type="match status" value="1"/>
</dbReference>
<comment type="subunit">
    <text evidence="11">Monomer.</text>
</comment>
<dbReference type="NCBIfam" id="TIGR01036">
    <property type="entry name" value="pyrD_sub2"/>
    <property type="match status" value="1"/>
</dbReference>
<dbReference type="Pfam" id="PF01180">
    <property type="entry name" value="DHO_dh"/>
    <property type="match status" value="1"/>
</dbReference>
<feature type="binding site" evidence="11">
    <location>
        <position position="236"/>
    </location>
    <ligand>
        <name>FMN</name>
        <dbReference type="ChEBI" id="CHEBI:58210"/>
    </ligand>
</feature>
<comment type="cofactor">
    <cofactor evidence="11">
        <name>FMN</name>
        <dbReference type="ChEBI" id="CHEBI:58210"/>
    </cofactor>
    <text evidence="11">Binds 1 FMN per subunit.</text>
</comment>
<evidence type="ECO:0000313" key="14">
    <source>
        <dbReference type="Proteomes" id="UP001595690"/>
    </source>
</evidence>
<gene>
    <name evidence="11" type="primary">pyrD</name>
    <name evidence="13" type="ORF">ACFOWZ_18225</name>
</gene>
<evidence type="ECO:0000256" key="8">
    <source>
        <dbReference type="ARBA" id="ARBA00023002"/>
    </source>
</evidence>
<evidence type="ECO:0000256" key="11">
    <source>
        <dbReference type="HAMAP-Rule" id="MF_00225"/>
    </source>
</evidence>
<dbReference type="Gene3D" id="3.20.20.70">
    <property type="entry name" value="Aldolase class I"/>
    <property type="match status" value="1"/>
</dbReference>
<evidence type="ECO:0000259" key="12">
    <source>
        <dbReference type="Pfam" id="PF01180"/>
    </source>
</evidence>
<keyword evidence="5 11" id="KW-0285">Flavoprotein</keyword>
<feature type="binding site" evidence="11">
    <location>
        <position position="172"/>
    </location>
    <ligand>
        <name>FMN</name>
        <dbReference type="ChEBI" id="CHEBI:58210"/>
    </ligand>
</feature>
<dbReference type="PANTHER" id="PTHR48109:SF4">
    <property type="entry name" value="DIHYDROOROTATE DEHYDROGENASE (QUINONE), MITOCHONDRIAL"/>
    <property type="match status" value="1"/>
</dbReference>
<accession>A0ABV8BVT2</accession>
<comment type="caution">
    <text evidence="13">The sequence shown here is derived from an EMBL/GenBank/DDBJ whole genome shotgun (WGS) entry which is preliminary data.</text>
</comment>
<evidence type="ECO:0000256" key="7">
    <source>
        <dbReference type="ARBA" id="ARBA00022975"/>
    </source>
</evidence>
<evidence type="ECO:0000256" key="5">
    <source>
        <dbReference type="ARBA" id="ARBA00022630"/>
    </source>
</evidence>
<dbReference type="EC" id="1.3.5.2" evidence="11"/>
<sequence length="327" mass="35104">MVYKQVVRRALFGMHGGDAERVHETTLNVMARLSPLAKFARNQNNPRTVFGVRFPNPVGLAAGLDKDGRALPAWAALGFGFVEVGTVTWHAQPGNPKPRLFRLREDEAIINRMGFNNAGAQALAAKLDRTPLKAPLGISLGKSKITPVGDAVQDYLNSLNALKNHGDYYAINVSSPNTPGLRSLQDKGALTELVQALTRATTKPMLVKIAPDLTEDAIAEVIQVCVDNGIKGLIATNTTLSREGLRSPYRDETGGLSGKPLTQRANDVVRFITKNSDLPVIGVGGIATADDARRMIDAGASLVQIYTGFIYEGPGLVSRINRALKDA</sequence>
<keyword evidence="8 11" id="KW-0560">Oxidoreductase</keyword>
<feature type="binding site" evidence="11">
    <location>
        <position position="139"/>
    </location>
    <ligand>
        <name>FMN</name>
        <dbReference type="ChEBI" id="CHEBI:58210"/>
    </ligand>
</feature>
<evidence type="ECO:0000256" key="6">
    <source>
        <dbReference type="ARBA" id="ARBA00022643"/>
    </source>
</evidence>
<keyword evidence="9 11" id="KW-0472">Membrane</keyword>
<feature type="binding site" evidence="11">
    <location>
        <position position="285"/>
    </location>
    <ligand>
        <name>FMN</name>
        <dbReference type="ChEBI" id="CHEBI:58210"/>
    </ligand>
</feature>
<dbReference type="PANTHER" id="PTHR48109">
    <property type="entry name" value="DIHYDROOROTATE DEHYDROGENASE (QUINONE), MITOCHONDRIAL-RELATED"/>
    <property type="match status" value="1"/>
</dbReference>
<feature type="binding site" evidence="11">
    <location>
        <position position="258"/>
    </location>
    <ligand>
        <name>FMN</name>
        <dbReference type="ChEBI" id="CHEBI:58210"/>
    </ligand>
</feature>
<comment type="subcellular location">
    <subcellularLocation>
        <location evidence="11">Cell membrane</location>
        <topology evidence="11">Peripheral membrane protein</topology>
    </subcellularLocation>
    <subcellularLocation>
        <location evidence="2">Membrane</location>
    </subcellularLocation>
</comment>
<keyword evidence="14" id="KW-1185">Reference proteome</keyword>
<keyword evidence="11" id="KW-1003">Cell membrane</keyword>
<evidence type="ECO:0000256" key="3">
    <source>
        <dbReference type="ARBA" id="ARBA00005161"/>
    </source>
</evidence>
<dbReference type="NCBIfam" id="NF003652">
    <property type="entry name" value="PRK05286.2-5"/>
    <property type="match status" value="1"/>
</dbReference>